<accession>A0ABD1XR37</accession>
<gene>
    <name evidence="1" type="ORF">R1flu_028561</name>
</gene>
<keyword evidence="2" id="KW-1185">Reference proteome</keyword>
<name>A0ABD1XR37_9MARC</name>
<reference evidence="1 2" key="1">
    <citation type="submission" date="2024-09" db="EMBL/GenBank/DDBJ databases">
        <title>Chromosome-scale assembly of Riccia fluitans.</title>
        <authorList>
            <person name="Paukszto L."/>
            <person name="Sawicki J."/>
            <person name="Karawczyk K."/>
            <person name="Piernik-Szablinska J."/>
            <person name="Szczecinska M."/>
            <person name="Mazdziarz M."/>
        </authorList>
    </citation>
    <scope>NUCLEOTIDE SEQUENCE [LARGE SCALE GENOMIC DNA]</scope>
    <source>
        <strain evidence="1">Rf_01</strain>
        <tissue evidence="1">Aerial parts of the thallus</tissue>
    </source>
</reference>
<dbReference type="EMBL" id="JBHFFA010000008">
    <property type="protein sequence ID" value="KAL2609988.1"/>
    <property type="molecule type" value="Genomic_DNA"/>
</dbReference>
<evidence type="ECO:0000313" key="1">
    <source>
        <dbReference type="EMBL" id="KAL2609988.1"/>
    </source>
</evidence>
<comment type="caution">
    <text evidence="1">The sequence shown here is derived from an EMBL/GenBank/DDBJ whole genome shotgun (WGS) entry which is preliminary data.</text>
</comment>
<proteinExistence type="predicted"/>
<dbReference type="AlphaFoldDB" id="A0ABD1XR37"/>
<evidence type="ECO:0000313" key="2">
    <source>
        <dbReference type="Proteomes" id="UP001605036"/>
    </source>
</evidence>
<protein>
    <submittedName>
        <fullName evidence="1">Uncharacterized protein</fullName>
    </submittedName>
</protein>
<sequence>MRIERTLHCSFTRYLSPSSQTCTTYYPKKINSLTGQTFNCNPRTELFPAQVCSFLIGSARGQLWSFTIQSFEQVIGVGLTGSASDPGASGTTMDAEDCLLVRY</sequence>
<organism evidence="1 2">
    <name type="scientific">Riccia fluitans</name>
    <dbReference type="NCBI Taxonomy" id="41844"/>
    <lineage>
        <taxon>Eukaryota</taxon>
        <taxon>Viridiplantae</taxon>
        <taxon>Streptophyta</taxon>
        <taxon>Embryophyta</taxon>
        <taxon>Marchantiophyta</taxon>
        <taxon>Marchantiopsida</taxon>
        <taxon>Marchantiidae</taxon>
        <taxon>Marchantiales</taxon>
        <taxon>Ricciaceae</taxon>
        <taxon>Riccia</taxon>
    </lineage>
</organism>
<dbReference type="Proteomes" id="UP001605036">
    <property type="component" value="Unassembled WGS sequence"/>
</dbReference>